<evidence type="ECO:0000256" key="2">
    <source>
        <dbReference type="ARBA" id="ARBA00022679"/>
    </source>
</evidence>
<sequence>MEMKMKMTNLGHKIPSHLLQPMWLRSRESLIDNGLIYDPIAAAACQHCHLSSECLSGDIDQKQLLHATLTVQCDQQVAQFLKRHPSGWVVNVGAGLDTRFYRLDNGLCHWLELDINENLLWRQKLFHTNERYYVRCGSAIEHAWIHDLPVPSNVPVMIVCEQALLECDELQLAKFIQLLGRRFQHAEATIVIAADRCHTRMGKKLGCGDYQHGLYQPKLHFTGWLPWIDTISIKSPFEHNCSRWKLWQRWLAKFPLFKHRVTPLLVHMNW</sequence>
<dbReference type="EMBL" id="FM178379">
    <property type="protein sequence ID" value="CAQ80576.1"/>
    <property type="molecule type" value="Genomic_DNA"/>
</dbReference>
<reference evidence="3 4" key="1">
    <citation type="journal article" date="2008" name="BMC Genomics">
        <title>The genome sequence of the fish pathogen Aliivibrio salmonicida strain LFI1238 shows extensive evidence of gene decay.</title>
        <authorList>
            <person name="Hjerde E."/>
            <person name="Lorentzen M.S."/>
            <person name="Holden M.T."/>
            <person name="Seeger K."/>
            <person name="Paulsen S."/>
            <person name="Bason N."/>
            <person name="Churcher C."/>
            <person name="Harris D."/>
            <person name="Norbertczak H."/>
            <person name="Quail M.A."/>
            <person name="Sanders S."/>
            <person name="Thurston S."/>
            <person name="Parkhill J."/>
            <person name="Willassen N.P."/>
            <person name="Thomson N.R."/>
        </authorList>
    </citation>
    <scope>NUCLEOTIDE SEQUENCE [LARGE SCALE GENOMIC DNA]</scope>
    <source>
        <strain evidence="3 4">LFI1238</strain>
    </source>
</reference>
<dbReference type="PIRSF" id="PIRSF028177">
    <property type="entry name" value="Polyketide_synth_Omtfrase_TcmP"/>
    <property type="match status" value="1"/>
</dbReference>
<keyword evidence="2" id="KW-0808">Transferase</keyword>
<dbReference type="InterPro" id="IPR007213">
    <property type="entry name" value="Ppm1/Ppm2/Tcmp"/>
</dbReference>
<organism evidence="3 4">
    <name type="scientific">Aliivibrio salmonicida (strain LFI1238)</name>
    <name type="common">Vibrio salmonicida (strain LFI1238)</name>
    <dbReference type="NCBI Taxonomy" id="316275"/>
    <lineage>
        <taxon>Bacteria</taxon>
        <taxon>Pseudomonadati</taxon>
        <taxon>Pseudomonadota</taxon>
        <taxon>Gammaproteobacteria</taxon>
        <taxon>Vibrionales</taxon>
        <taxon>Vibrionaceae</taxon>
        <taxon>Aliivibrio</taxon>
    </lineage>
</organism>
<dbReference type="GO" id="GO:0008168">
    <property type="term" value="F:methyltransferase activity"/>
    <property type="evidence" value="ECO:0007669"/>
    <property type="project" value="UniProtKB-KW"/>
</dbReference>
<dbReference type="PANTHER" id="PTHR43619">
    <property type="entry name" value="S-ADENOSYL-L-METHIONINE-DEPENDENT METHYLTRANSFERASE YKTD-RELATED"/>
    <property type="match status" value="1"/>
</dbReference>
<dbReference type="Gene3D" id="3.40.50.150">
    <property type="entry name" value="Vaccinia Virus protein VP39"/>
    <property type="match status" value="1"/>
</dbReference>
<dbReference type="HOGENOM" id="CLU_1030339_0_0_6"/>
<dbReference type="InterPro" id="IPR029063">
    <property type="entry name" value="SAM-dependent_MTases_sf"/>
</dbReference>
<dbReference type="GO" id="GO:0032259">
    <property type="term" value="P:methylation"/>
    <property type="evidence" value="ECO:0007669"/>
    <property type="project" value="UniProtKB-KW"/>
</dbReference>
<evidence type="ECO:0000256" key="1">
    <source>
        <dbReference type="ARBA" id="ARBA00022603"/>
    </source>
</evidence>
<dbReference type="Proteomes" id="UP000001730">
    <property type="component" value="Chromosome 1"/>
</dbReference>
<keyword evidence="1" id="KW-0489">Methyltransferase</keyword>
<dbReference type="InterPro" id="IPR016874">
    <property type="entry name" value="TcmP-like"/>
</dbReference>
<dbReference type="PANTHER" id="PTHR43619:SF2">
    <property type="entry name" value="S-ADENOSYL-L-METHIONINE-DEPENDENT METHYLTRANSFERASES SUPERFAMILY PROTEIN"/>
    <property type="match status" value="1"/>
</dbReference>
<keyword evidence="4" id="KW-1185">Reference proteome</keyword>
<evidence type="ECO:0000313" key="3">
    <source>
        <dbReference type="EMBL" id="CAQ80576.1"/>
    </source>
</evidence>
<dbReference type="Pfam" id="PF04072">
    <property type="entry name" value="LCM"/>
    <property type="match status" value="1"/>
</dbReference>
<protein>
    <recommendedName>
        <fullName evidence="5">O-methyltransferase-related protein</fullName>
    </recommendedName>
</protein>
<evidence type="ECO:0008006" key="5">
    <source>
        <dbReference type="Google" id="ProtNLM"/>
    </source>
</evidence>
<dbReference type="KEGG" id="vsa:VSAL_I2892"/>
<dbReference type="AlphaFoldDB" id="B6ENT9"/>
<name>B6ENT9_ALISL</name>
<accession>B6ENT9</accession>
<proteinExistence type="predicted"/>
<gene>
    <name evidence="3" type="ordered locus">VSAL_I2892</name>
</gene>
<dbReference type="eggNOG" id="COG3315">
    <property type="taxonomic scope" value="Bacteria"/>
</dbReference>
<evidence type="ECO:0000313" key="4">
    <source>
        <dbReference type="Proteomes" id="UP000001730"/>
    </source>
</evidence>
<dbReference type="SUPFAM" id="SSF53335">
    <property type="entry name" value="S-adenosyl-L-methionine-dependent methyltransferases"/>
    <property type="match status" value="1"/>
</dbReference>